<dbReference type="Proteomes" id="UP000504632">
    <property type="component" value="Chromosome 13"/>
</dbReference>
<dbReference type="SMART" id="SM00457">
    <property type="entry name" value="MACPF"/>
    <property type="match status" value="1"/>
</dbReference>
<dbReference type="FunCoup" id="A0A6J2WMZ3">
    <property type="interactions" value="772"/>
</dbReference>
<evidence type="ECO:0000256" key="1">
    <source>
        <dbReference type="ARBA" id="ARBA00022729"/>
    </source>
</evidence>
<dbReference type="PROSITE" id="PS51412">
    <property type="entry name" value="MACPF_2"/>
    <property type="match status" value="1"/>
</dbReference>
<accession>A0A6J2WMZ3</accession>
<dbReference type="PROSITE" id="PS50004">
    <property type="entry name" value="C2"/>
    <property type="match status" value="1"/>
</dbReference>
<dbReference type="Pfam" id="PF01823">
    <property type="entry name" value="MACPF"/>
    <property type="match status" value="1"/>
</dbReference>
<feature type="signal peptide" evidence="2">
    <location>
        <begin position="1"/>
        <end position="24"/>
    </location>
</feature>
<dbReference type="GO" id="GO:0001913">
    <property type="term" value="P:T cell mediated cytotoxicity"/>
    <property type="evidence" value="ECO:0007669"/>
    <property type="project" value="TreeGrafter"/>
</dbReference>
<dbReference type="GO" id="GO:0140911">
    <property type="term" value="F:pore-forming activity"/>
    <property type="evidence" value="ECO:0007669"/>
    <property type="project" value="InterPro"/>
</dbReference>
<gene>
    <name evidence="6" type="primary">LOC115826097</name>
</gene>
<dbReference type="SMART" id="SM00239">
    <property type="entry name" value="C2"/>
    <property type="match status" value="1"/>
</dbReference>
<dbReference type="GO" id="GO:0005579">
    <property type="term" value="C:membrane attack complex"/>
    <property type="evidence" value="ECO:0007669"/>
    <property type="project" value="InterPro"/>
</dbReference>
<dbReference type="InterPro" id="IPR000008">
    <property type="entry name" value="C2_dom"/>
</dbReference>
<name>A0A6J2WMZ3_CHACN</name>
<dbReference type="GO" id="GO:0051607">
    <property type="term" value="P:defense response to virus"/>
    <property type="evidence" value="ECO:0007669"/>
    <property type="project" value="TreeGrafter"/>
</dbReference>
<dbReference type="PANTHER" id="PTHR46096">
    <property type="entry name" value="PERFORIN-1"/>
    <property type="match status" value="1"/>
</dbReference>
<evidence type="ECO:0000256" key="2">
    <source>
        <dbReference type="SAM" id="SignalP"/>
    </source>
</evidence>
<dbReference type="InParanoid" id="A0A6J2WMZ3"/>
<proteinExistence type="predicted"/>
<dbReference type="GO" id="GO:0001771">
    <property type="term" value="P:immunological synapse formation"/>
    <property type="evidence" value="ECO:0007669"/>
    <property type="project" value="TreeGrafter"/>
</dbReference>
<dbReference type="InterPro" id="IPR001862">
    <property type="entry name" value="MAC_perforin"/>
</dbReference>
<dbReference type="PANTHER" id="PTHR46096:SF3">
    <property type="entry name" value="PERFORIN-1"/>
    <property type="match status" value="1"/>
</dbReference>
<feature type="chain" id="PRO_5027020195" evidence="2">
    <location>
        <begin position="25"/>
        <end position="581"/>
    </location>
</feature>
<dbReference type="AlphaFoldDB" id="A0A6J2WMZ3"/>
<dbReference type="GO" id="GO:0005509">
    <property type="term" value="F:calcium ion binding"/>
    <property type="evidence" value="ECO:0007669"/>
    <property type="project" value="InterPro"/>
</dbReference>
<dbReference type="RefSeq" id="XP_030645633.1">
    <property type="nucleotide sequence ID" value="XM_030789773.1"/>
</dbReference>
<keyword evidence="5" id="KW-1185">Reference proteome</keyword>
<evidence type="ECO:0000313" key="6">
    <source>
        <dbReference type="RefSeq" id="XP_030645633.1"/>
    </source>
</evidence>
<evidence type="ECO:0000259" key="4">
    <source>
        <dbReference type="PROSITE" id="PS51412"/>
    </source>
</evidence>
<feature type="domain" description="C2" evidence="3">
    <location>
        <begin position="396"/>
        <end position="515"/>
    </location>
</feature>
<dbReference type="PRINTS" id="PR00764">
    <property type="entry name" value="COMPLEMENTC9"/>
</dbReference>
<protein>
    <submittedName>
        <fullName evidence="6">Perforin-1-like</fullName>
    </submittedName>
</protein>
<keyword evidence="1 2" id="KW-0732">Signal</keyword>
<dbReference type="GO" id="GO:0022829">
    <property type="term" value="F:wide pore channel activity"/>
    <property type="evidence" value="ECO:0007669"/>
    <property type="project" value="TreeGrafter"/>
</dbReference>
<dbReference type="InterPro" id="IPR020864">
    <property type="entry name" value="MACPF"/>
</dbReference>
<dbReference type="InterPro" id="IPR035892">
    <property type="entry name" value="C2_domain_sf"/>
</dbReference>
<organism evidence="5 6">
    <name type="scientific">Chanos chanos</name>
    <name type="common">Milkfish</name>
    <name type="synonym">Mugil chanos</name>
    <dbReference type="NCBI Taxonomy" id="29144"/>
    <lineage>
        <taxon>Eukaryota</taxon>
        <taxon>Metazoa</taxon>
        <taxon>Chordata</taxon>
        <taxon>Craniata</taxon>
        <taxon>Vertebrata</taxon>
        <taxon>Euteleostomi</taxon>
        <taxon>Actinopterygii</taxon>
        <taxon>Neopterygii</taxon>
        <taxon>Teleostei</taxon>
        <taxon>Ostariophysi</taxon>
        <taxon>Gonorynchiformes</taxon>
        <taxon>Chanidae</taxon>
        <taxon>Chanos</taxon>
    </lineage>
</organism>
<dbReference type="Pfam" id="PF00168">
    <property type="entry name" value="C2"/>
    <property type="match status" value="1"/>
</dbReference>
<dbReference type="CDD" id="cd04032">
    <property type="entry name" value="C2_Perforin"/>
    <property type="match status" value="1"/>
</dbReference>
<reference evidence="6" key="1">
    <citation type="submission" date="2025-08" db="UniProtKB">
        <authorList>
            <consortium name="RefSeq"/>
        </authorList>
    </citation>
    <scope>IDENTIFICATION</scope>
</reference>
<sequence>METPFPAAVLWMGLVLFLPHSSLQACTRGTIKLCENAEFAPGSNLAGEGFDITKMQRKGAFVIDMNKWQQKDKTCTLCGNPYMENKKQKLPVSVVDWRPSHKCSMKVSSTLYQTSEALVSSTTSSIENNWQVGLEIDTHRGGGSLMLGGTMSKLAEYSMEKTKKDKFSFTSHKTSCEYYSYRVSNKPLLHREFKRTVKNLPKIYNGQHKQRFYKLIDSFGTHYITKVTLGGTVHSVTSIKQCQAALQGLSADEVKTCLDVEASASVGDKANSKAEFHHCKEAKDKTESKSSFSSSFNDRFTEISGGHTTEPDILFSADKDPAAYKEWLSSVPQNPDVISYSLEPLHELIPPKNPARKHLRKAIHDFILERSLWRNCSEPCKSGSKTNPNEPCICTCHNNPGVNIDCCPTRRGLARVSITVDRAVGLWGDHSTATDGYVKVFGKNSFLIGRTPVINNNNAPHWNMIFDLGDTVLSDLNSLRLEVWDEDNKWDDDLLGTCSVPLAAGRKSNFCKLNHGELFYKLQVTCAPSLAGPSCVEYVGSPMNYQLEKAYVSRHAQPLPKEMLVKMGVLVDEASSQGNHA</sequence>
<dbReference type="InterPro" id="IPR037300">
    <property type="entry name" value="Perforin-1_C2"/>
</dbReference>
<dbReference type="OrthoDB" id="1366754at2759"/>
<dbReference type="Gene3D" id="2.60.40.150">
    <property type="entry name" value="C2 domain"/>
    <property type="match status" value="1"/>
</dbReference>
<evidence type="ECO:0000313" key="5">
    <source>
        <dbReference type="Proteomes" id="UP000504632"/>
    </source>
</evidence>
<dbReference type="GeneID" id="115826097"/>
<evidence type="ECO:0000259" key="3">
    <source>
        <dbReference type="PROSITE" id="PS50004"/>
    </source>
</evidence>
<dbReference type="SUPFAM" id="SSF49562">
    <property type="entry name" value="C2 domain (Calcium/lipid-binding domain, CaLB)"/>
    <property type="match status" value="1"/>
</dbReference>
<dbReference type="InterPro" id="IPR052784">
    <property type="entry name" value="Perforin-1_pore-forming"/>
</dbReference>
<feature type="domain" description="MACPF" evidence="4">
    <location>
        <begin position="30"/>
        <end position="374"/>
    </location>
</feature>